<keyword evidence="5" id="KW-1185">Reference proteome</keyword>
<reference evidence="3 5" key="3">
    <citation type="submission" date="2020-03" db="EMBL/GenBank/DDBJ databases">
        <title>Bacillus aquiflavi sp. nov., isolated from yellow water of strong flavor Chinese baijiu in Yibin region of China.</title>
        <authorList>
            <person name="Xie J."/>
        </authorList>
    </citation>
    <scope>NUCLEOTIDE SEQUENCE [LARGE SCALE GENOMIC DNA]</scope>
    <source>
        <strain evidence="3 5">Gsoil 114</strain>
    </source>
</reference>
<dbReference type="Proteomes" id="UP000476934">
    <property type="component" value="Unassembled WGS sequence"/>
</dbReference>
<accession>A0A0A6XXL3</accession>
<organism evidence="2 4">
    <name type="scientific">Heyndrickxia ginsengihumi</name>
    <dbReference type="NCBI Taxonomy" id="363870"/>
    <lineage>
        <taxon>Bacteria</taxon>
        <taxon>Bacillati</taxon>
        <taxon>Bacillota</taxon>
        <taxon>Bacilli</taxon>
        <taxon>Bacillales</taxon>
        <taxon>Bacillaceae</taxon>
        <taxon>Heyndrickxia</taxon>
    </lineage>
</organism>
<dbReference type="PROSITE" id="PS51782">
    <property type="entry name" value="LYSM"/>
    <property type="match status" value="1"/>
</dbReference>
<dbReference type="EMBL" id="JAAIWK010000008">
    <property type="protein sequence ID" value="NEY19674.1"/>
    <property type="molecule type" value="Genomic_DNA"/>
</dbReference>
<evidence type="ECO:0000313" key="2">
    <source>
        <dbReference type="EMBL" id="KHD84832.1"/>
    </source>
</evidence>
<evidence type="ECO:0000313" key="4">
    <source>
        <dbReference type="Proteomes" id="UP000030588"/>
    </source>
</evidence>
<protein>
    <recommendedName>
        <fullName evidence="1">LysM domain-containing protein</fullName>
    </recommendedName>
</protein>
<sequence>MKKFLAFISAIIILYSVYYDMRVGTIPAASYPSQQTIENNNQTTTSQQVATVQVDPGDTVISIVEKLSSTSNGTISIEKISKDFSKLNNGIKPTDIQIGQIYKFPIYN</sequence>
<dbReference type="InterPro" id="IPR018392">
    <property type="entry name" value="LysM"/>
</dbReference>
<dbReference type="STRING" id="363870.NG54_12860"/>
<reference evidence="2 4" key="1">
    <citation type="submission" date="2014-10" db="EMBL/GenBank/DDBJ databases">
        <title>Draft genome of phytase producing Bacillus ginsengihumi strain M2.11.</title>
        <authorList>
            <person name="Toymentseva A."/>
            <person name="Boulygina E.A."/>
            <person name="Kazakov S.V."/>
            <person name="Kayumov I."/>
            <person name="Suleimanova A.D."/>
            <person name="Mardanova A.M."/>
            <person name="Maria S.N."/>
            <person name="Sergey M.Y."/>
            <person name="Sharipova M.R."/>
        </authorList>
    </citation>
    <scope>NUCLEOTIDE SEQUENCE [LARGE SCALE GENOMIC DNA]</scope>
    <source>
        <strain evidence="2 4">M2.11</strain>
    </source>
</reference>
<evidence type="ECO:0000313" key="3">
    <source>
        <dbReference type="EMBL" id="NEY19674.1"/>
    </source>
</evidence>
<reference evidence="3" key="2">
    <citation type="submission" date="2020-02" db="EMBL/GenBank/DDBJ databases">
        <authorList>
            <person name="Feng H."/>
        </authorList>
    </citation>
    <scope>NUCLEOTIDE SEQUENCE [LARGE SCALE GENOMIC DNA]</scope>
    <source>
        <strain evidence="3">Gsoil 114</strain>
    </source>
</reference>
<feature type="domain" description="LysM" evidence="1">
    <location>
        <begin position="50"/>
        <end position="104"/>
    </location>
</feature>
<dbReference type="RefSeq" id="WP_025726697.1">
    <property type="nucleotide sequence ID" value="NZ_JAAIWK010000008.1"/>
</dbReference>
<proteinExistence type="predicted"/>
<evidence type="ECO:0000313" key="5">
    <source>
        <dbReference type="Proteomes" id="UP000476934"/>
    </source>
</evidence>
<dbReference type="CDD" id="cd00118">
    <property type="entry name" value="LysM"/>
    <property type="match status" value="1"/>
</dbReference>
<comment type="caution">
    <text evidence="2">The sequence shown here is derived from an EMBL/GenBank/DDBJ whole genome shotgun (WGS) entry which is preliminary data.</text>
</comment>
<gene>
    <name evidence="3" type="ORF">G4D61_06775</name>
    <name evidence="2" type="ORF">NG54_12860</name>
</gene>
<dbReference type="AlphaFoldDB" id="A0A0A6XXL3"/>
<dbReference type="EMBL" id="JRUN01000040">
    <property type="protein sequence ID" value="KHD84832.1"/>
    <property type="molecule type" value="Genomic_DNA"/>
</dbReference>
<dbReference type="Gene3D" id="3.10.350.10">
    <property type="entry name" value="LysM domain"/>
    <property type="match status" value="1"/>
</dbReference>
<dbReference type="OrthoDB" id="2691912at2"/>
<dbReference type="Proteomes" id="UP000030588">
    <property type="component" value="Unassembled WGS sequence"/>
</dbReference>
<dbReference type="InterPro" id="IPR036779">
    <property type="entry name" value="LysM_dom_sf"/>
</dbReference>
<name>A0A0A6XXL3_9BACI</name>
<evidence type="ECO:0000259" key="1">
    <source>
        <dbReference type="PROSITE" id="PS51782"/>
    </source>
</evidence>